<gene>
    <name evidence="2" type="ORF">RHRU231_420141</name>
</gene>
<dbReference type="AlphaFoldDB" id="A0A098BK68"/>
<sequence>MRQSQVQLQSLAAGAGDARHHAVAGVLLRVGQVQVAVLDRAAGHRDPALAAHPLPAQVGHRYPARLERFEQAHAGVHGDVDPGAAQMRGERGSGLEVADTEVLVVDAGVRPARAAGATGEFVDETGGPAHVQVGAERLIEQGRAECGPELFGGVVGVQAVSAQFAQLAEVRAVALAEGVVDLEGAAPLSGGAGVREDGCDADTAGHEHVVTRGEDRREGTSGPADLHDVPDLEGVDPAGAAPAGLVEPHGDRVALRFELRTGQGVGVAAGPAVVVGAAGEHDVAARGERRQRRTGGVDEPHVPHSGGDGGHLGDGEGEGRVAAPDGRSGIGYEGHQLSSASSW</sequence>
<organism evidence="2 3">
    <name type="scientific">Rhodococcus ruber</name>
    <dbReference type="NCBI Taxonomy" id="1830"/>
    <lineage>
        <taxon>Bacteria</taxon>
        <taxon>Bacillati</taxon>
        <taxon>Actinomycetota</taxon>
        <taxon>Actinomycetes</taxon>
        <taxon>Mycobacteriales</taxon>
        <taxon>Nocardiaceae</taxon>
        <taxon>Rhodococcus</taxon>
    </lineage>
</organism>
<proteinExistence type="predicted"/>
<accession>A0A098BK68</accession>
<dbReference type="EMBL" id="CCSD01000053">
    <property type="protein sequence ID" value="CDZ88592.1"/>
    <property type="molecule type" value="Genomic_DNA"/>
</dbReference>
<reference evidence="2 3" key="1">
    <citation type="journal article" date="2014" name="Genome Announc.">
        <title>Draft Genome Sequence of Propane- and Butane-Oxidizing Actinobacterium Rhodococcus ruber IEGM 231.</title>
        <authorList>
            <person name="Ivshina I.B."/>
            <person name="Kuyukina M.S."/>
            <person name="Krivoruchko A.V."/>
            <person name="Barbe V."/>
            <person name="Fischer C."/>
        </authorList>
    </citation>
    <scope>NUCLEOTIDE SEQUENCE [LARGE SCALE GENOMIC DNA]</scope>
</reference>
<feature type="region of interest" description="Disordered" evidence="1">
    <location>
        <begin position="280"/>
        <end position="343"/>
    </location>
</feature>
<feature type="region of interest" description="Disordered" evidence="1">
    <location>
        <begin position="211"/>
        <end position="230"/>
    </location>
</feature>
<evidence type="ECO:0000313" key="2">
    <source>
        <dbReference type="EMBL" id="CDZ88592.1"/>
    </source>
</evidence>
<dbReference type="Proteomes" id="UP000042997">
    <property type="component" value="Unassembled WGS sequence"/>
</dbReference>
<protein>
    <submittedName>
        <fullName evidence="2">Uncharacterized protein</fullName>
    </submittedName>
</protein>
<evidence type="ECO:0000256" key="1">
    <source>
        <dbReference type="SAM" id="MobiDB-lite"/>
    </source>
</evidence>
<name>A0A098BK68_9NOCA</name>
<evidence type="ECO:0000313" key="3">
    <source>
        <dbReference type="Proteomes" id="UP000042997"/>
    </source>
</evidence>